<evidence type="ECO:0000259" key="1">
    <source>
        <dbReference type="PROSITE" id="PS50164"/>
    </source>
</evidence>
<comment type="caution">
    <text evidence="2">The sequence shown here is derived from an EMBL/GenBank/DDBJ whole genome shotgun (WGS) entry which is preliminary data.</text>
</comment>
<dbReference type="InterPro" id="IPR050066">
    <property type="entry name" value="UvrABC_protein_C"/>
</dbReference>
<dbReference type="PANTHER" id="PTHR30562:SF1">
    <property type="entry name" value="UVRABC SYSTEM PROTEIN C"/>
    <property type="match status" value="1"/>
</dbReference>
<reference evidence="2 3" key="1">
    <citation type="submission" date="2021-06" db="EMBL/GenBank/DDBJ databases">
        <authorList>
            <person name="Sun Q."/>
            <person name="Li D."/>
        </authorList>
    </citation>
    <scope>NUCLEOTIDE SEQUENCE [LARGE SCALE GENOMIC DNA]</scope>
    <source>
        <strain evidence="2 3">MSJ-1</strain>
    </source>
</reference>
<keyword evidence="3" id="KW-1185">Reference proteome</keyword>
<proteinExistence type="predicted"/>
<dbReference type="InterPro" id="IPR000305">
    <property type="entry name" value="GIY-YIG_endonuc"/>
</dbReference>
<dbReference type="PROSITE" id="PS50164">
    <property type="entry name" value="GIY_YIG"/>
    <property type="match status" value="1"/>
</dbReference>
<dbReference type="PANTHER" id="PTHR30562">
    <property type="entry name" value="UVRC/OXIDOREDUCTASE"/>
    <property type="match status" value="1"/>
</dbReference>
<sequence length="285" mass="34449">MSLREKLKDIPNSPGVYLFYANNKIVYIGKSNNLKSRIRSYFSNHHSRRKIYIMMDFVNDLKIIKCDTHLEARLLEYELIRKHYPIYNSQFKNKKNLCYLEIDKDKMLKISDNGFGPLIKSRNIDNFIENMKYIFPISCDGENFIFKKNLFPKNLNNEEKSKTYESLNLIFKENYFEIFRNNLKTEMIKLSENLNFEDAIFFKNLIREFEILFINYFKKIDFHNNSHVFYSDDKDYFIMTYKGNIIAKDKTINLENYKNINLDEIKENNDEEYKNIIFSEYISSK</sequence>
<dbReference type="RefSeq" id="WP_216549202.1">
    <property type="nucleotide sequence ID" value="NZ_JAHLQO010000004.1"/>
</dbReference>
<dbReference type="SMART" id="SM00465">
    <property type="entry name" value="GIYc"/>
    <property type="match status" value="1"/>
</dbReference>
<dbReference type="Pfam" id="PF01541">
    <property type="entry name" value="GIY-YIG"/>
    <property type="match status" value="1"/>
</dbReference>
<dbReference type="InterPro" id="IPR047296">
    <property type="entry name" value="GIY-YIG_UvrC_Cho"/>
</dbReference>
<feature type="domain" description="GIY-YIG" evidence="1">
    <location>
        <begin position="12"/>
        <end position="89"/>
    </location>
</feature>
<dbReference type="Proteomes" id="UP000783742">
    <property type="component" value="Unassembled WGS sequence"/>
</dbReference>
<gene>
    <name evidence="2" type="ORF">KQI68_05875</name>
</gene>
<evidence type="ECO:0000313" key="2">
    <source>
        <dbReference type="EMBL" id="MBU5669365.1"/>
    </source>
</evidence>
<dbReference type="EMBL" id="JAHLQO010000004">
    <property type="protein sequence ID" value="MBU5669365.1"/>
    <property type="molecule type" value="Genomic_DNA"/>
</dbReference>
<protein>
    <submittedName>
        <fullName evidence="2">GIY-YIG nuclease family protein</fullName>
    </submittedName>
</protein>
<dbReference type="CDD" id="cd10434">
    <property type="entry name" value="GIY-YIG_UvrC_Cho"/>
    <property type="match status" value="1"/>
</dbReference>
<accession>A0ABS6FGR1</accession>
<evidence type="ECO:0000313" key="3">
    <source>
        <dbReference type="Proteomes" id="UP000783742"/>
    </source>
</evidence>
<organism evidence="2 3">
    <name type="scientific">Peptoniphilus ovalis</name>
    <dbReference type="NCBI Taxonomy" id="2841503"/>
    <lineage>
        <taxon>Bacteria</taxon>
        <taxon>Bacillati</taxon>
        <taxon>Bacillota</taxon>
        <taxon>Tissierellia</taxon>
        <taxon>Tissierellales</taxon>
        <taxon>Peptoniphilaceae</taxon>
        <taxon>Peptoniphilus</taxon>
    </lineage>
</organism>
<name>A0ABS6FGR1_9FIRM</name>